<feature type="transmembrane region" description="Helical" evidence="5">
    <location>
        <begin position="230"/>
        <end position="251"/>
    </location>
</feature>
<dbReference type="GO" id="GO:0016020">
    <property type="term" value="C:membrane"/>
    <property type="evidence" value="ECO:0007669"/>
    <property type="project" value="UniProtKB-SubCell"/>
</dbReference>
<feature type="transmembrane region" description="Helical" evidence="5">
    <location>
        <begin position="45"/>
        <end position="71"/>
    </location>
</feature>
<accession>A0A914WU96</accession>
<proteinExistence type="predicted"/>
<dbReference type="SUPFAM" id="SSF81321">
    <property type="entry name" value="Family A G protein-coupled receptor-like"/>
    <property type="match status" value="1"/>
</dbReference>
<keyword evidence="7" id="KW-1185">Reference proteome</keyword>
<evidence type="ECO:0000256" key="3">
    <source>
        <dbReference type="ARBA" id="ARBA00022989"/>
    </source>
</evidence>
<evidence type="ECO:0000256" key="1">
    <source>
        <dbReference type="ARBA" id="ARBA00004370"/>
    </source>
</evidence>
<evidence type="ECO:0000259" key="6">
    <source>
        <dbReference type="PROSITE" id="PS50262"/>
    </source>
</evidence>
<keyword evidence="3 5" id="KW-1133">Transmembrane helix</keyword>
<sequence>MAETTDLYPHSVSDNQSAVWNDSADNLTAIDTFCNYEPKSSEIRLWMVGVCGTSVCVVSLLENTLLVYLFLTRPRFRTTHLYYMSWLACTDIFMAIAYVLLLSVYNVLVDVTMSLVLYRAVITYLRPMFAVSMIAMVTSSNLICAASLERFFRTMSRTQHLWMWMKNHRLAVAILSVLLGVLTRSSVFFEFEVERYPFCEGNFGEYQLGINIDLISNHLYGFYRFYVRNIITVLLPFAILFCCNSFIVFTLRKRASQSARRSSQKISNAAVYQVLQKQACMNLNSATRMLILVVLSYLLARSLDVFITVWEYFDHDTLSGGYAMFYALSVDMISLLTMVSTTLRLPIYCFCNVGIRQEVKIILGNLFRPICVCLYNKNKELERKQQQLDWNLQFIKTWDRPAIEKTLRPQDSREDWSLHKLSTNSGNTNYVLHFKPELQTLKNGKHLSNGHAMVAAIEPGQIALRRSVINGAVAQTFHPTEQLPSPQYDAAVSGAVSLPFVDDNDFNRYDSHEMIFV</sequence>
<evidence type="ECO:0000313" key="8">
    <source>
        <dbReference type="WBParaSite" id="PSAMB.scaffold515size48503.g6736.t1"/>
    </source>
</evidence>
<evidence type="ECO:0000313" key="7">
    <source>
        <dbReference type="Proteomes" id="UP000887566"/>
    </source>
</evidence>
<reference evidence="8" key="1">
    <citation type="submission" date="2022-11" db="UniProtKB">
        <authorList>
            <consortium name="WormBaseParasite"/>
        </authorList>
    </citation>
    <scope>IDENTIFICATION</scope>
</reference>
<dbReference type="WBParaSite" id="PSAMB.scaffold515size48503.g6736.t1">
    <property type="protein sequence ID" value="PSAMB.scaffold515size48503.g6736.t1"/>
    <property type="gene ID" value="PSAMB.scaffold515size48503.g6736"/>
</dbReference>
<feature type="domain" description="G-protein coupled receptors family 1 profile" evidence="6">
    <location>
        <begin position="62"/>
        <end position="348"/>
    </location>
</feature>
<keyword evidence="4 5" id="KW-0472">Membrane</keyword>
<protein>
    <submittedName>
        <fullName evidence="8">G-protein coupled receptors family 1 profile domain-containing protein</fullName>
    </submittedName>
</protein>
<feature type="transmembrane region" description="Helical" evidence="5">
    <location>
        <begin position="128"/>
        <end position="148"/>
    </location>
</feature>
<comment type="subcellular location">
    <subcellularLocation>
        <location evidence="1">Membrane</location>
    </subcellularLocation>
</comment>
<feature type="transmembrane region" description="Helical" evidence="5">
    <location>
        <begin position="83"/>
        <end position="108"/>
    </location>
</feature>
<dbReference type="PANTHER" id="PTHR46709">
    <property type="entry name" value="PROTEIN CBG23488-RELATED"/>
    <property type="match status" value="1"/>
</dbReference>
<dbReference type="PROSITE" id="PS50262">
    <property type="entry name" value="G_PROTEIN_RECEP_F1_2"/>
    <property type="match status" value="1"/>
</dbReference>
<name>A0A914WU96_9BILA</name>
<dbReference type="CDD" id="cd14978">
    <property type="entry name" value="7tmA_FMRFamide_R-like"/>
    <property type="match status" value="1"/>
</dbReference>
<keyword evidence="2 5" id="KW-0812">Transmembrane</keyword>
<dbReference type="InterPro" id="IPR017452">
    <property type="entry name" value="GPCR_Rhodpsn_7TM"/>
</dbReference>
<feature type="transmembrane region" description="Helical" evidence="5">
    <location>
        <begin position="289"/>
        <end position="310"/>
    </location>
</feature>
<organism evidence="7 8">
    <name type="scientific">Plectus sambesii</name>
    <dbReference type="NCBI Taxonomy" id="2011161"/>
    <lineage>
        <taxon>Eukaryota</taxon>
        <taxon>Metazoa</taxon>
        <taxon>Ecdysozoa</taxon>
        <taxon>Nematoda</taxon>
        <taxon>Chromadorea</taxon>
        <taxon>Plectida</taxon>
        <taxon>Plectina</taxon>
        <taxon>Plectoidea</taxon>
        <taxon>Plectidae</taxon>
        <taxon>Plectus</taxon>
    </lineage>
</organism>
<evidence type="ECO:0000256" key="4">
    <source>
        <dbReference type="ARBA" id="ARBA00023136"/>
    </source>
</evidence>
<evidence type="ECO:0000256" key="5">
    <source>
        <dbReference type="SAM" id="Phobius"/>
    </source>
</evidence>
<dbReference type="Gene3D" id="1.20.1070.10">
    <property type="entry name" value="Rhodopsin 7-helix transmembrane proteins"/>
    <property type="match status" value="1"/>
</dbReference>
<dbReference type="AlphaFoldDB" id="A0A914WU96"/>
<dbReference type="Proteomes" id="UP000887566">
    <property type="component" value="Unplaced"/>
</dbReference>
<evidence type="ECO:0000256" key="2">
    <source>
        <dbReference type="ARBA" id="ARBA00022692"/>
    </source>
</evidence>
<feature type="transmembrane region" description="Helical" evidence="5">
    <location>
        <begin position="169"/>
        <end position="189"/>
    </location>
</feature>